<proteinExistence type="predicted"/>
<protein>
    <submittedName>
        <fullName evidence="1">Uncharacterized protein</fullName>
    </submittedName>
</protein>
<evidence type="ECO:0000313" key="1">
    <source>
        <dbReference type="EMBL" id="KOF65359.1"/>
    </source>
</evidence>
<accession>A0A0L8FKZ4</accession>
<organism evidence="1">
    <name type="scientific">Octopus bimaculoides</name>
    <name type="common">California two-spotted octopus</name>
    <dbReference type="NCBI Taxonomy" id="37653"/>
    <lineage>
        <taxon>Eukaryota</taxon>
        <taxon>Metazoa</taxon>
        <taxon>Spiralia</taxon>
        <taxon>Lophotrochozoa</taxon>
        <taxon>Mollusca</taxon>
        <taxon>Cephalopoda</taxon>
        <taxon>Coleoidea</taxon>
        <taxon>Octopodiformes</taxon>
        <taxon>Octopoda</taxon>
        <taxon>Incirrata</taxon>
        <taxon>Octopodidae</taxon>
        <taxon>Octopus</taxon>
    </lineage>
</organism>
<gene>
    <name evidence="1" type="ORF">OCBIM_22015719mg</name>
</gene>
<dbReference type="AlphaFoldDB" id="A0A0L8FKZ4"/>
<reference evidence="1" key="1">
    <citation type="submission" date="2015-07" db="EMBL/GenBank/DDBJ databases">
        <title>MeaNS - Measles Nucleotide Surveillance Program.</title>
        <authorList>
            <person name="Tran T."/>
            <person name="Druce J."/>
        </authorList>
    </citation>
    <scope>NUCLEOTIDE SEQUENCE</scope>
    <source>
        <strain evidence="1">UCB-OBI-ISO-001</strain>
        <tissue evidence="1">Gonad</tissue>
    </source>
</reference>
<dbReference type="EMBL" id="KQ429511">
    <property type="protein sequence ID" value="KOF65359.1"/>
    <property type="molecule type" value="Genomic_DNA"/>
</dbReference>
<name>A0A0L8FKZ4_OCTBM</name>
<sequence>MYCTLGYTLLSIHRVHKWSKPNEVDCLVSQSDGQLLPEYSSQGRILSEVMPEHI</sequence>